<evidence type="ECO:0000313" key="2">
    <source>
        <dbReference type="Proteomes" id="UP001138802"/>
    </source>
</evidence>
<proteinExistence type="predicted"/>
<dbReference type="AlphaFoldDB" id="A0A9X0WJ40"/>
<gene>
    <name evidence="1" type="ORF">CKO25_12725</name>
</gene>
<comment type="caution">
    <text evidence="1">The sequence shown here is derived from an EMBL/GenBank/DDBJ whole genome shotgun (WGS) entry which is preliminary data.</text>
</comment>
<keyword evidence="2" id="KW-1185">Reference proteome</keyword>
<name>A0A9X0WJ40_9GAMM</name>
<reference evidence="1 2" key="1">
    <citation type="journal article" date="2020" name="Microorganisms">
        <title>Osmotic Adaptation and Compatible Solute Biosynthesis of Phototrophic Bacteria as Revealed from Genome Analyses.</title>
        <authorList>
            <person name="Imhoff J.F."/>
            <person name="Rahn T."/>
            <person name="Kunzel S."/>
            <person name="Keller A."/>
            <person name="Neulinger S.C."/>
        </authorList>
    </citation>
    <scope>NUCLEOTIDE SEQUENCE [LARGE SCALE GENOMIC DNA]</scope>
    <source>
        <strain evidence="1 2">DSM 21303</strain>
    </source>
</reference>
<dbReference type="EMBL" id="NRSD01000013">
    <property type="protein sequence ID" value="MBK1645491.1"/>
    <property type="molecule type" value="Genomic_DNA"/>
</dbReference>
<accession>A0A9X0WJ40</accession>
<evidence type="ECO:0000313" key="1">
    <source>
        <dbReference type="EMBL" id="MBK1645491.1"/>
    </source>
</evidence>
<dbReference type="Proteomes" id="UP001138802">
    <property type="component" value="Unassembled WGS sequence"/>
</dbReference>
<dbReference type="RefSeq" id="WP_200388306.1">
    <property type="nucleotide sequence ID" value="NZ_NRSD01000013.1"/>
</dbReference>
<sequence length="167" mass="18190">MPWRSSAPIGDAGHITATGTLITLILSEFGIPVGLFTKDQALEGLSLLEAPQASTIHRERPPDLVWSSLAWIQASGVPLVCDQGADDPSSLCHCDNKLVGFDMELIHRFALAHEAESKLLNVFNAWLLNTQGDGTVDALYRHGMLGELDSGRAPRWSVARDLLGWFD</sequence>
<protein>
    <submittedName>
        <fullName evidence="1">Uncharacterized protein</fullName>
    </submittedName>
</protein>
<organism evidence="1 2">
    <name type="scientific">Thiocapsa imhoffii</name>
    <dbReference type="NCBI Taxonomy" id="382777"/>
    <lineage>
        <taxon>Bacteria</taxon>
        <taxon>Pseudomonadati</taxon>
        <taxon>Pseudomonadota</taxon>
        <taxon>Gammaproteobacteria</taxon>
        <taxon>Chromatiales</taxon>
        <taxon>Chromatiaceae</taxon>
        <taxon>Thiocapsa</taxon>
    </lineage>
</organism>